<organism evidence="6 7">
    <name type="scientific">Penstemon smallii</name>
    <dbReference type="NCBI Taxonomy" id="265156"/>
    <lineage>
        <taxon>Eukaryota</taxon>
        <taxon>Viridiplantae</taxon>
        <taxon>Streptophyta</taxon>
        <taxon>Embryophyta</taxon>
        <taxon>Tracheophyta</taxon>
        <taxon>Spermatophyta</taxon>
        <taxon>Magnoliopsida</taxon>
        <taxon>eudicotyledons</taxon>
        <taxon>Gunneridae</taxon>
        <taxon>Pentapetalae</taxon>
        <taxon>asterids</taxon>
        <taxon>lamiids</taxon>
        <taxon>Lamiales</taxon>
        <taxon>Plantaginaceae</taxon>
        <taxon>Cheloneae</taxon>
        <taxon>Penstemon</taxon>
    </lineage>
</organism>
<dbReference type="Proteomes" id="UP001634393">
    <property type="component" value="Unassembled WGS sequence"/>
</dbReference>
<feature type="region of interest" description="Disordered" evidence="3">
    <location>
        <begin position="234"/>
        <end position="282"/>
    </location>
</feature>
<feature type="region of interest" description="Disordered" evidence="3">
    <location>
        <begin position="654"/>
        <end position="675"/>
    </location>
</feature>
<protein>
    <recommendedName>
        <fullName evidence="2">Formin-like protein</fullName>
    </recommendedName>
</protein>
<keyword evidence="7" id="KW-1185">Reference proteome</keyword>
<dbReference type="Pfam" id="PF02181">
    <property type="entry name" value="FH2"/>
    <property type="match status" value="1"/>
</dbReference>
<sequence length="675" mass="75173">MAAFFKPSTILPLFILLIIFSIPQSYSQLTSPQNIQIFYPFSAPPRVILLTPPPPPPATTFHPPTTLTQLLQPPSPPSRLAAVGKAIGATAASTLILSGLLFFFLQRRSSRKRERDINASTTNRGIKPFVPPPQDDNFTRFDGKFKGVIVDANGLDVLYWRNLEEGDNKTSFKNLNYEEKEEDKNIVEPKVQEVALLRGKSSISQSPVWGEKQENAISFKVEDHKQKSSIQLMDMSTPTLPPPPPSPPPPPVPPPPPALFGYVATNRNPKTSENSTSPREDKQSEIFILDTRKSQNIAIVLKSLSVTQKEIIQALIKGHGLNSDTIEKLTKIAPTEEESSEILDFEGDSTRLSYAESFLYHLLKAIPSAFTRFNALLFRSNYDLEVSHLKESLQTIESACNELRTRGLFLKLLEAVLKAGNRLNEGTLRGNAQAFNLTALTKLSDVKGSDGKTTLLQFVVQEVIRAEGKRSVLNKNRCGTTQTSKDDGEREYIMLGLPSVSGLSGQFFNVKKAAFFDYDLLLRTSSNLEEEVSQIRKMVERCGSNNGGFVSEMNGFLEKAELEIKVVKEEQNRVMEFVKKTTEYYQAGSLKDKGSNFVQLFVIVRDFLTMVDEVCIDIARNVQKRRVLSSVAAGSMSPDDQSFKVFRFPNLSDNFMSDTSKSNSSDSDDDSDLSL</sequence>
<keyword evidence="4" id="KW-0732">Signal</keyword>
<comment type="similarity">
    <text evidence="1">Belongs to the formin-like family. Class-I subfamily.</text>
</comment>
<feature type="signal peptide" evidence="4">
    <location>
        <begin position="1"/>
        <end position="27"/>
    </location>
</feature>
<evidence type="ECO:0000256" key="4">
    <source>
        <dbReference type="SAM" id="SignalP"/>
    </source>
</evidence>
<comment type="caution">
    <text evidence="6">The sequence shown here is derived from an EMBL/GenBank/DDBJ whole genome shotgun (WGS) entry which is preliminary data.</text>
</comment>
<feature type="compositionally biased region" description="Pro residues" evidence="3">
    <location>
        <begin position="239"/>
        <end position="258"/>
    </location>
</feature>
<gene>
    <name evidence="6" type="ORF">ACJIZ3_020236</name>
</gene>
<dbReference type="PANTHER" id="PTHR23213">
    <property type="entry name" value="FORMIN-RELATED"/>
    <property type="match status" value="1"/>
</dbReference>
<evidence type="ECO:0000259" key="5">
    <source>
        <dbReference type="PROSITE" id="PS51444"/>
    </source>
</evidence>
<dbReference type="AlphaFoldDB" id="A0ABD3SI14"/>
<feature type="compositionally biased region" description="Polar residues" evidence="3">
    <location>
        <begin position="265"/>
        <end position="277"/>
    </location>
</feature>
<dbReference type="SUPFAM" id="SSF101447">
    <property type="entry name" value="Formin homology 2 domain (FH2 domain)"/>
    <property type="match status" value="1"/>
</dbReference>
<feature type="chain" id="PRO_5044807817" description="Formin-like protein" evidence="4">
    <location>
        <begin position="28"/>
        <end position="675"/>
    </location>
</feature>
<name>A0ABD3SI14_9LAMI</name>
<proteinExistence type="inferred from homology"/>
<feature type="domain" description="FH2" evidence="5">
    <location>
        <begin position="181"/>
        <end position="637"/>
    </location>
</feature>
<dbReference type="InterPro" id="IPR042201">
    <property type="entry name" value="FH2_Formin_sf"/>
</dbReference>
<evidence type="ECO:0000256" key="3">
    <source>
        <dbReference type="SAM" id="MobiDB-lite"/>
    </source>
</evidence>
<evidence type="ECO:0000256" key="1">
    <source>
        <dbReference type="ARBA" id="ARBA00025793"/>
    </source>
</evidence>
<accession>A0ABD3SI14</accession>
<dbReference type="Gene3D" id="1.20.58.2220">
    <property type="entry name" value="Formin, FH2 domain"/>
    <property type="match status" value="1"/>
</dbReference>
<feature type="compositionally biased region" description="Acidic residues" evidence="3">
    <location>
        <begin position="666"/>
        <end position="675"/>
    </location>
</feature>
<evidence type="ECO:0000313" key="7">
    <source>
        <dbReference type="Proteomes" id="UP001634393"/>
    </source>
</evidence>
<dbReference type="SMART" id="SM00498">
    <property type="entry name" value="FH2"/>
    <property type="match status" value="1"/>
</dbReference>
<reference evidence="6 7" key="1">
    <citation type="submission" date="2024-12" db="EMBL/GenBank/DDBJ databases">
        <title>The unique morphological basis and parallel evolutionary history of personate flowers in Penstemon.</title>
        <authorList>
            <person name="Depatie T.H."/>
            <person name="Wessinger C.A."/>
        </authorList>
    </citation>
    <scope>NUCLEOTIDE SEQUENCE [LARGE SCALE GENOMIC DNA]</scope>
    <source>
        <strain evidence="6">WTNN_2</strain>
        <tissue evidence="6">Leaf</tissue>
    </source>
</reference>
<evidence type="ECO:0000313" key="6">
    <source>
        <dbReference type="EMBL" id="KAL3824207.1"/>
    </source>
</evidence>
<dbReference type="PROSITE" id="PS51444">
    <property type="entry name" value="FH2"/>
    <property type="match status" value="1"/>
</dbReference>
<evidence type="ECO:0000256" key="2">
    <source>
        <dbReference type="RuleBase" id="RU361260"/>
    </source>
</evidence>
<dbReference type="InterPro" id="IPR027643">
    <property type="entry name" value="Formin-like_plant"/>
</dbReference>
<dbReference type="PANTHER" id="PTHR23213:SF354">
    <property type="entry name" value="FORMIN-LIKE PROTEIN 4"/>
    <property type="match status" value="1"/>
</dbReference>
<dbReference type="EMBL" id="JBJXBP010000006">
    <property type="protein sequence ID" value="KAL3824207.1"/>
    <property type="molecule type" value="Genomic_DNA"/>
</dbReference>
<dbReference type="InterPro" id="IPR015425">
    <property type="entry name" value="FH2_Formin"/>
</dbReference>